<evidence type="ECO:0000256" key="1">
    <source>
        <dbReference type="SAM" id="MobiDB-lite"/>
    </source>
</evidence>
<name>A0A2I1RGS6_FAUOS</name>
<reference evidence="2 3" key="1">
    <citation type="submission" date="2017-12" db="EMBL/GenBank/DDBJ databases">
        <title>Phylogenetic diversity of female urinary microbiome.</title>
        <authorList>
            <person name="Thomas-White K."/>
            <person name="Wolfe A.J."/>
        </authorList>
    </citation>
    <scope>NUCLEOTIDE SEQUENCE [LARGE SCALE GENOMIC DNA]</scope>
    <source>
        <strain evidence="2 3">UMB0416</strain>
    </source>
</reference>
<protein>
    <recommendedName>
        <fullName evidence="4">DUF935 family protein</fullName>
    </recommendedName>
</protein>
<dbReference type="RefSeq" id="WP_101964756.1">
    <property type="nucleotide sequence ID" value="NZ_PKJS01000011.1"/>
</dbReference>
<evidence type="ECO:0000313" key="3">
    <source>
        <dbReference type="Proteomes" id="UP000234914"/>
    </source>
</evidence>
<feature type="region of interest" description="Disordered" evidence="1">
    <location>
        <begin position="386"/>
        <end position="418"/>
    </location>
</feature>
<feature type="compositionally biased region" description="Low complexity" evidence="1">
    <location>
        <begin position="386"/>
        <end position="406"/>
    </location>
</feature>
<evidence type="ECO:0008006" key="4">
    <source>
        <dbReference type="Google" id="ProtNLM"/>
    </source>
</evidence>
<dbReference type="Proteomes" id="UP000234914">
    <property type="component" value="Unassembled WGS sequence"/>
</dbReference>
<dbReference type="InterPro" id="IPR009279">
    <property type="entry name" value="Portal_Mu"/>
</dbReference>
<sequence length="508" mass="56433">MAKKKQQIDQNTIVVAFDSAMDTFTQASSTDQLLAETGKSRQQLLDTVARDDEVEGCREDLRTAILAEPWRLYAFDDTVPEATINILYTLVRKFSKEFAELAILAKFGGYMVAEYVFKKEPNGFLTLDKILSKDGELDKYVPQRDGEMLYKGEMGEIAIDQTLKYLVLKSKATPANPAGELMIIRIYPAVALRNRDWAYAGQFIARYAVPYIVGKQGGYTDVKVFTNSLFGFLNGGATGIGKDDDIEMHQLSGDGSAFEIFERMANRRIQKLLLGRVKTSELTGGSRSAQETDDKVREDRVSVYLDLMTEGIQHAINAIIAVNSLWGVPINAPQGIWFEYLSKNPPNKTLAEVVKIYSEIGSVRMTKAFYTDVVGWDEKHFEMIEQPQQGQQLSQSPQATQPTTLPHPTAPTSQPDGHVDLGNQQFVLAKKPVEDPMPTDMETKIGKSKLSAILSILNDSEDYQQFSQSLNNLTLPDAGMAEDLADKTTDAFVKGLDGYTNANGENQL</sequence>
<dbReference type="AlphaFoldDB" id="A0A2I1RGS6"/>
<comment type="caution">
    <text evidence="2">The sequence shown here is derived from an EMBL/GenBank/DDBJ whole genome shotgun (WGS) entry which is preliminary data.</text>
</comment>
<proteinExistence type="predicted"/>
<gene>
    <name evidence="2" type="ORF">CYJ96_09085</name>
</gene>
<dbReference type="Pfam" id="PF06074">
    <property type="entry name" value="Portal_Mu"/>
    <property type="match status" value="1"/>
</dbReference>
<evidence type="ECO:0000313" key="2">
    <source>
        <dbReference type="EMBL" id="PKZ68286.1"/>
    </source>
</evidence>
<dbReference type="EMBL" id="PKJS01000011">
    <property type="protein sequence ID" value="PKZ68286.1"/>
    <property type="molecule type" value="Genomic_DNA"/>
</dbReference>
<organism evidence="2 3">
    <name type="scientific">Faucicola osloensis</name>
    <name type="common">Moraxella osloensis</name>
    <dbReference type="NCBI Taxonomy" id="34062"/>
    <lineage>
        <taxon>Bacteria</taxon>
        <taxon>Pseudomonadati</taxon>
        <taxon>Pseudomonadota</taxon>
        <taxon>Gammaproteobacteria</taxon>
        <taxon>Moraxellales</taxon>
        <taxon>Moraxellaceae</taxon>
        <taxon>Faucicola</taxon>
    </lineage>
</organism>
<accession>A0A2I1RGS6</accession>